<accession>A0ABW6PU30</accession>
<name>A0ABW6PU30_9NOCA</name>
<proteinExistence type="predicted"/>
<dbReference type="Pfam" id="PF11253">
    <property type="entry name" value="DUF3052"/>
    <property type="match status" value="1"/>
</dbReference>
<keyword evidence="2" id="KW-1185">Reference proteome</keyword>
<reference evidence="1 2" key="1">
    <citation type="submission" date="2024-10" db="EMBL/GenBank/DDBJ databases">
        <title>The Natural Products Discovery Center: Release of the First 8490 Sequenced Strains for Exploring Actinobacteria Biosynthetic Diversity.</title>
        <authorList>
            <person name="Kalkreuter E."/>
            <person name="Kautsar S.A."/>
            <person name="Yang D."/>
            <person name="Bader C.D."/>
            <person name="Teijaro C.N."/>
            <person name="Fluegel L."/>
            <person name="Davis C.M."/>
            <person name="Simpson J.R."/>
            <person name="Lauterbach L."/>
            <person name="Steele A.D."/>
            <person name="Gui C."/>
            <person name="Meng S."/>
            <person name="Li G."/>
            <person name="Viehrig K."/>
            <person name="Ye F."/>
            <person name="Su P."/>
            <person name="Kiefer A.F."/>
            <person name="Nichols A."/>
            <person name="Cepeda A.J."/>
            <person name="Yan W."/>
            <person name="Fan B."/>
            <person name="Jiang Y."/>
            <person name="Adhikari A."/>
            <person name="Zheng C.-J."/>
            <person name="Schuster L."/>
            <person name="Cowan T.M."/>
            <person name="Smanski M.J."/>
            <person name="Chevrette M.G."/>
            <person name="De Carvalho L.P.S."/>
            <person name="Shen B."/>
        </authorList>
    </citation>
    <scope>NUCLEOTIDE SEQUENCE [LARGE SCALE GENOMIC DNA]</scope>
    <source>
        <strain evidence="1 2">NPDC004045</strain>
    </source>
</reference>
<dbReference type="EMBL" id="JBIAMX010000016">
    <property type="protein sequence ID" value="MFF0545807.1"/>
    <property type="molecule type" value="Genomic_DNA"/>
</dbReference>
<gene>
    <name evidence="1" type="ORF">ACFYTF_23495</name>
</gene>
<dbReference type="RefSeq" id="WP_387702240.1">
    <property type="nucleotide sequence ID" value="NZ_JBIAMX010000016.1"/>
</dbReference>
<organism evidence="1 2">
    <name type="scientific">Nocardia thailandica</name>
    <dbReference type="NCBI Taxonomy" id="257275"/>
    <lineage>
        <taxon>Bacteria</taxon>
        <taxon>Bacillati</taxon>
        <taxon>Actinomycetota</taxon>
        <taxon>Actinomycetes</taxon>
        <taxon>Mycobacteriales</taxon>
        <taxon>Nocardiaceae</taxon>
        <taxon>Nocardia</taxon>
    </lineage>
</organism>
<dbReference type="InterPro" id="IPR021412">
    <property type="entry name" value="DUF3052"/>
</dbReference>
<comment type="caution">
    <text evidence="1">The sequence shown here is derived from an EMBL/GenBank/DDBJ whole genome shotgun (WGS) entry which is preliminary data.</text>
</comment>
<sequence>MGTAREPLSAWLRVRRGQLIRHLAVGTSVDEAIGAEFTAVAGRPPVGGTYRGRADVTVLWFRGDVGADLGALLERVAAVTRELIWLFTPAAPVAGFVGEPHLLAAARRAELFAELDVLRRGPWIGARLHLG</sequence>
<evidence type="ECO:0000313" key="2">
    <source>
        <dbReference type="Proteomes" id="UP001601444"/>
    </source>
</evidence>
<dbReference type="Proteomes" id="UP001601444">
    <property type="component" value="Unassembled WGS sequence"/>
</dbReference>
<evidence type="ECO:0000313" key="1">
    <source>
        <dbReference type="EMBL" id="MFF0545807.1"/>
    </source>
</evidence>
<protein>
    <submittedName>
        <fullName evidence="1">DUF3052 family protein</fullName>
    </submittedName>
</protein>